<dbReference type="InterPro" id="IPR053259">
    <property type="entry name" value="Golvesin-related_Golgi"/>
</dbReference>
<protein>
    <submittedName>
        <fullName evidence="2">Uncharacterized protein</fullName>
    </submittedName>
</protein>
<keyword evidence="3" id="KW-1185">Reference proteome</keyword>
<gene>
    <name evidence="2" type="ORF">THAPSDRAFT_12085</name>
</gene>
<dbReference type="KEGG" id="tps:THAPSDRAFT_12085"/>
<organism evidence="2 3">
    <name type="scientific">Thalassiosira pseudonana</name>
    <name type="common">Marine diatom</name>
    <name type="synonym">Cyclotella nana</name>
    <dbReference type="NCBI Taxonomy" id="35128"/>
    <lineage>
        <taxon>Eukaryota</taxon>
        <taxon>Sar</taxon>
        <taxon>Stramenopiles</taxon>
        <taxon>Ochrophyta</taxon>
        <taxon>Bacillariophyta</taxon>
        <taxon>Coscinodiscophyceae</taxon>
        <taxon>Thalassiosirophycidae</taxon>
        <taxon>Thalassiosirales</taxon>
        <taxon>Thalassiosiraceae</taxon>
        <taxon>Thalassiosira</taxon>
    </lineage>
</organism>
<dbReference type="PaxDb" id="35128-Thaps12085"/>
<name>B8CGE9_THAPS</name>
<accession>B8CGE9</accession>
<dbReference type="InParanoid" id="B8CGE9"/>
<reference evidence="2 3" key="1">
    <citation type="journal article" date="2004" name="Science">
        <title>The genome of the diatom Thalassiosira pseudonana: ecology, evolution, and metabolism.</title>
        <authorList>
            <person name="Armbrust E.V."/>
            <person name="Berges J.A."/>
            <person name="Bowler C."/>
            <person name="Green B.R."/>
            <person name="Martinez D."/>
            <person name="Putnam N.H."/>
            <person name="Zhou S."/>
            <person name="Allen A.E."/>
            <person name="Apt K.E."/>
            <person name="Bechner M."/>
            <person name="Brzezinski M.A."/>
            <person name="Chaal B.K."/>
            <person name="Chiovitti A."/>
            <person name="Davis A.K."/>
            <person name="Demarest M.S."/>
            <person name="Detter J.C."/>
            <person name="Glavina T."/>
            <person name="Goodstein D."/>
            <person name="Hadi M.Z."/>
            <person name="Hellsten U."/>
            <person name="Hildebrand M."/>
            <person name="Jenkins B.D."/>
            <person name="Jurka J."/>
            <person name="Kapitonov V.V."/>
            <person name="Kroger N."/>
            <person name="Lau W.W."/>
            <person name="Lane T.W."/>
            <person name="Larimer F.W."/>
            <person name="Lippmeier J.C."/>
            <person name="Lucas S."/>
            <person name="Medina M."/>
            <person name="Montsant A."/>
            <person name="Obornik M."/>
            <person name="Parker M.S."/>
            <person name="Palenik B."/>
            <person name="Pazour G.J."/>
            <person name="Richardson P.M."/>
            <person name="Rynearson T.A."/>
            <person name="Saito M.A."/>
            <person name="Schwartz D.C."/>
            <person name="Thamatrakoln K."/>
            <person name="Valentin K."/>
            <person name="Vardi A."/>
            <person name="Wilkerson F.P."/>
            <person name="Rokhsar D.S."/>
        </authorList>
    </citation>
    <scope>NUCLEOTIDE SEQUENCE [LARGE SCALE GENOMIC DNA]</scope>
    <source>
        <strain evidence="2 3">CCMP1335</strain>
    </source>
</reference>
<evidence type="ECO:0000313" key="3">
    <source>
        <dbReference type="Proteomes" id="UP000001449"/>
    </source>
</evidence>
<dbReference type="GO" id="GO:0005794">
    <property type="term" value="C:Golgi apparatus"/>
    <property type="evidence" value="ECO:0000318"/>
    <property type="project" value="GO_Central"/>
</dbReference>
<feature type="compositionally biased region" description="Basic and acidic residues" evidence="1">
    <location>
        <begin position="1"/>
        <end position="15"/>
    </location>
</feature>
<evidence type="ECO:0000313" key="2">
    <source>
        <dbReference type="EMBL" id="EED87480.1"/>
    </source>
</evidence>
<dbReference type="PANTHER" id="PTHR32301:SF6">
    <property type="entry name" value="GOLVESIN-RELATED"/>
    <property type="match status" value="1"/>
</dbReference>
<reference evidence="2 3" key="2">
    <citation type="journal article" date="2008" name="Nature">
        <title>The Phaeodactylum genome reveals the evolutionary history of diatom genomes.</title>
        <authorList>
            <person name="Bowler C."/>
            <person name="Allen A.E."/>
            <person name="Badger J.H."/>
            <person name="Grimwood J."/>
            <person name="Jabbari K."/>
            <person name="Kuo A."/>
            <person name="Maheswari U."/>
            <person name="Martens C."/>
            <person name="Maumus F."/>
            <person name="Otillar R.P."/>
            <person name="Rayko E."/>
            <person name="Salamov A."/>
            <person name="Vandepoele K."/>
            <person name="Beszteri B."/>
            <person name="Gruber A."/>
            <person name="Heijde M."/>
            <person name="Katinka M."/>
            <person name="Mock T."/>
            <person name="Valentin K."/>
            <person name="Verret F."/>
            <person name="Berges J.A."/>
            <person name="Brownlee C."/>
            <person name="Cadoret J.P."/>
            <person name="Chiovitti A."/>
            <person name="Choi C.J."/>
            <person name="Coesel S."/>
            <person name="De Martino A."/>
            <person name="Detter J.C."/>
            <person name="Durkin C."/>
            <person name="Falciatore A."/>
            <person name="Fournet J."/>
            <person name="Haruta M."/>
            <person name="Huysman M.J."/>
            <person name="Jenkins B.D."/>
            <person name="Jiroutova K."/>
            <person name="Jorgensen R.E."/>
            <person name="Joubert Y."/>
            <person name="Kaplan A."/>
            <person name="Kroger N."/>
            <person name="Kroth P.G."/>
            <person name="La Roche J."/>
            <person name="Lindquist E."/>
            <person name="Lommer M."/>
            <person name="Martin-Jezequel V."/>
            <person name="Lopez P.J."/>
            <person name="Lucas S."/>
            <person name="Mangogna M."/>
            <person name="McGinnis K."/>
            <person name="Medlin L.K."/>
            <person name="Montsant A."/>
            <person name="Oudot-Le Secq M.P."/>
            <person name="Napoli C."/>
            <person name="Obornik M."/>
            <person name="Parker M.S."/>
            <person name="Petit J.L."/>
            <person name="Porcel B.M."/>
            <person name="Poulsen N."/>
            <person name="Robison M."/>
            <person name="Rychlewski L."/>
            <person name="Rynearson T.A."/>
            <person name="Schmutz J."/>
            <person name="Shapiro H."/>
            <person name="Siaut M."/>
            <person name="Stanley M."/>
            <person name="Sussman M.R."/>
            <person name="Taylor A.R."/>
            <person name="Vardi A."/>
            <person name="von Dassow P."/>
            <person name="Vyverman W."/>
            <person name="Willis A."/>
            <person name="Wyrwicz L.S."/>
            <person name="Rokhsar D.S."/>
            <person name="Weissenbach J."/>
            <person name="Armbrust E.V."/>
            <person name="Green B.R."/>
            <person name="Van de Peer Y."/>
            <person name="Grigoriev I.V."/>
        </authorList>
    </citation>
    <scope>NUCLEOTIDE SEQUENCE [LARGE SCALE GENOMIC DNA]</scope>
    <source>
        <strain evidence="2 3">CCMP1335</strain>
    </source>
</reference>
<dbReference type="PANTHER" id="PTHR32301">
    <property type="entry name" value="COUNTIN RECEPTOR CNR3-RELATED"/>
    <property type="match status" value="1"/>
</dbReference>
<evidence type="ECO:0000256" key="1">
    <source>
        <dbReference type="SAM" id="MobiDB-lite"/>
    </source>
</evidence>
<dbReference type="HOGENOM" id="CLU_384292_0_0_1"/>
<proteinExistence type="predicted"/>
<dbReference type="Proteomes" id="UP000001449">
    <property type="component" value="Chromosome 23"/>
</dbReference>
<dbReference type="AlphaFoldDB" id="B8CGE9"/>
<dbReference type="RefSeq" id="XP_002295176.1">
    <property type="nucleotide sequence ID" value="XM_002295140.1"/>
</dbReference>
<dbReference type="GeneID" id="7448903"/>
<feature type="region of interest" description="Disordered" evidence="1">
    <location>
        <begin position="1"/>
        <end position="24"/>
    </location>
</feature>
<sequence length="720" mass="79265">MSETRSLHLIRERRLPSRRANQQQHINGGDVTASLRSSINSQGSLYPSNSHYSTTSTIISPSGNRLVMVNIPEDDVDIELDKDEIRRMIHQIDESGDIDNMKGESGIFKPLDGASVSSSSVPSRSSSRNVANSIAICGINTACQSQQTELDKAQKQLKEYIYSPPFRLVWGGSVLFIGEYDGCQECMVGWMVESIGRLVRGHVDECIVAIVHCFLGATLYAETFTSQYIVLPTGADAPQPVRGASIPLSIERNIADWAQDTSRVSPVSSLDGYGSIAVSEEALFRDAPLVWALPFTGGDVLDVVFGQCLNLVQASDKGVLDGNGEGENLAVVLVMGRKYVNTDTTTQDGIARAASLSLGSSGMADVVYSPLLHEVSGLFTSHNQGRLMFVARHPIEREFSRFRYLRETSLTLLRDRHDELMNMSYVDFSTSEFVADNWMTRTLANKPNEGELTAQDMLNAKEVLRRKATIGLYGDMVSGARHFTRYMGLDNSRNGGKLDDATLMCFQNALSEESRKDGVGAINLNDEETLEGSIAWKNIMEKNKLDLELFLYSEMLYSFKKSAVQGSFLQLGIVCTSSSKDEEDTSINKCPSSIAFVSIDGEKKIFDVKESMDGLIKYSLGTFKLDDFLKAETKATSIDNSEYDLSSNACVHYAQGILRFLETKELADFLVTNIVGSDEFIEMARKKAGGLRAIASLAIGSKGALWYYVKDVVTSQLDIM</sequence>
<dbReference type="EMBL" id="CM000654">
    <property type="protein sequence ID" value="EED87480.1"/>
    <property type="molecule type" value="Genomic_DNA"/>
</dbReference>